<keyword evidence="2" id="KW-1185">Reference proteome</keyword>
<dbReference type="AlphaFoldDB" id="A0A4S2B1P4"/>
<evidence type="ECO:0000313" key="2">
    <source>
        <dbReference type="Proteomes" id="UP000305751"/>
    </source>
</evidence>
<evidence type="ECO:0000313" key="1">
    <source>
        <dbReference type="EMBL" id="TGY07919.1"/>
    </source>
</evidence>
<dbReference type="RefSeq" id="WP_136013542.1">
    <property type="nucleotide sequence ID" value="NZ_CAKOCY010000001.1"/>
</dbReference>
<comment type="caution">
    <text evidence="1">The sequence shown here is derived from an EMBL/GenBank/DDBJ whole genome shotgun (WGS) entry which is preliminary data.</text>
</comment>
<reference evidence="1 2" key="1">
    <citation type="submission" date="2019-04" db="EMBL/GenBank/DDBJ databases">
        <title>Microbes associate with the intestines of laboratory mice.</title>
        <authorList>
            <person name="Navarre W."/>
            <person name="Wong E."/>
            <person name="Huang K."/>
            <person name="Tropini C."/>
            <person name="Ng K."/>
            <person name="Yu B."/>
        </authorList>
    </citation>
    <scope>NUCLEOTIDE SEQUENCE [LARGE SCALE GENOMIC DNA]</scope>
    <source>
        <strain evidence="1 2">NM70_E10</strain>
    </source>
</reference>
<gene>
    <name evidence="1" type="ORF">E5356_02790</name>
</gene>
<accession>A0A4S2B1P4</accession>
<proteinExistence type="predicted"/>
<name>A0A4S2B1P4_9BACE</name>
<organism evidence="1 2">
    <name type="scientific">Bacteroides acidifaciens</name>
    <dbReference type="NCBI Taxonomy" id="85831"/>
    <lineage>
        <taxon>Bacteria</taxon>
        <taxon>Pseudomonadati</taxon>
        <taxon>Bacteroidota</taxon>
        <taxon>Bacteroidia</taxon>
        <taxon>Bacteroidales</taxon>
        <taxon>Bacteroidaceae</taxon>
        <taxon>Bacteroides</taxon>
    </lineage>
</organism>
<dbReference type="Proteomes" id="UP000305751">
    <property type="component" value="Unassembled WGS sequence"/>
</dbReference>
<sequence length="63" mass="7531">MSERRIFLLFSGNRKERKLNNWTMTEISLNFNVRTEVMFRGSEKVVRIPKEWLSAEVEVSVLQ</sequence>
<protein>
    <submittedName>
        <fullName evidence="1">Uncharacterized protein</fullName>
    </submittedName>
</protein>
<dbReference type="EMBL" id="SRZA01000004">
    <property type="protein sequence ID" value="TGY07919.1"/>
    <property type="molecule type" value="Genomic_DNA"/>
</dbReference>